<keyword evidence="1" id="KW-0472">Membrane</keyword>
<keyword evidence="1" id="KW-1133">Transmembrane helix</keyword>
<feature type="transmembrane region" description="Helical" evidence="1">
    <location>
        <begin position="29"/>
        <end position="47"/>
    </location>
</feature>
<dbReference type="Proteomes" id="UP000295043">
    <property type="component" value="Unassembled WGS sequence"/>
</dbReference>
<keyword evidence="1" id="KW-0812">Transmembrane</keyword>
<evidence type="ECO:0000313" key="3">
    <source>
        <dbReference type="Proteomes" id="UP000295043"/>
    </source>
</evidence>
<sequence>MPKPNPQEPERLHVKLLFGLFEGNATGPAVKYVAMLAVFALIGRGVGLW</sequence>
<dbReference type="AlphaFoldDB" id="A0A4R2BZE6"/>
<evidence type="ECO:0000313" key="2">
    <source>
        <dbReference type="EMBL" id="TCN32475.1"/>
    </source>
</evidence>
<proteinExistence type="predicted"/>
<name>A0A4R2BZE6_9HYPH</name>
<gene>
    <name evidence="2" type="ORF">EV184_104141</name>
</gene>
<protein>
    <submittedName>
        <fullName evidence="2">Uncharacterized protein</fullName>
    </submittedName>
</protein>
<accession>A0A4R2BZE6</accession>
<organism evidence="2 3">
    <name type="scientific">Sinorhizobium americanum</name>
    <dbReference type="NCBI Taxonomy" id="194963"/>
    <lineage>
        <taxon>Bacteria</taxon>
        <taxon>Pseudomonadati</taxon>
        <taxon>Pseudomonadota</taxon>
        <taxon>Alphaproteobacteria</taxon>
        <taxon>Hyphomicrobiales</taxon>
        <taxon>Rhizobiaceae</taxon>
        <taxon>Sinorhizobium/Ensifer group</taxon>
        <taxon>Sinorhizobium</taxon>
    </lineage>
</organism>
<reference evidence="2 3" key="1">
    <citation type="submission" date="2019-03" db="EMBL/GenBank/DDBJ databases">
        <title>Genomic Encyclopedia of Type Strains, Phase IV (KMG-V): Genome sequencing to study the core and pangenomes of soil and plant-associated prokaryotes.</title>
        <authorList>
            <person name="Whitman W."/>
        </authorList>
    </citation>
    <scope>NUCLEOTIDE SEQUENCE [LARGE SCALE GENOMIC DNA]</scope>
    <source>
        <strain evidence="2 3">23C40</strain>
    </source>
</reference>
<comment type="caution">
    <text evidence="2">The sequence shown here is derived from an EMBL/GenBank/DDBJ whole genome shotgun (WGS) entry which is preliminary data.</text>
</comment>
<dbReference type="EMBL" id="SLVU01000004">
    <property type="protein sequence ID" value="TCN32475.1"/>
    <property type="molecule type" value="Genomic_DNA"/>
</dbReference>
<evidence type="ECO:0000256" key="1">
    <source>
        <dbReference type="SAM" id="Phobius"/>
    </source>
</evidence>